<organism evidence="1 2">
    <name type="scientific">Artemia franciscana</name>
    <name type="common">Brine shrimp</name>
    <name type="synonym">Artemia sanfranciscana</name>
    <dbReference type="NCBI Taxonomy" id="6661"/>
    <lineage>
        <taxon>Eukaryota</taxon>
        <taxon>Metazoa</taxon>
        <taxon>Ecdysozoa</taxon>
        <taxon>Arthropoda</taxon>
        <taxon>Crustacea</taxon>
        <taxon>Branchiopoda</taxon>
        <taxon>Anostraca</taxon>
        <taxon>Artemiidae</taxon>
        <taxon>Artemia</taxon>
    </lineage>
</organism>
<evidence type="ECO:0000313" key="2">
    <source>
        <dbReference type="Proteomes" id="UP001187531"/>
    </source>
</evidence>
<keyword evidence="2" id="KW-1185">Reference proteome</keyword>
<dbReference type="Proteomes" id="UP001187531">
    <property type="component" value="Unassembled WGS sequence"/>
</dbReference>
<sequence length="94" mass="10315">MTVVAVNAPKNEPSDSESDAFYQLIIDVGNKMYRQDILKICGKDNAKVRFDASYAPSVLGAHQLNEPKGNSISLADLYVIHNMAVGGAWFPHSY</sequence>
<comment type="caution">
    <text evidence="1">The sequence shown here is derived from an EMBL/GenBank/DDBJ whole genome shotgun (WGS) entry which is preliminary data.</text>
</comment>
<gene>
    <name evidence="1" type="ORF">QYM36_009234</name>
</gene>
<protein>
    <submittedName>
        <fullName evidence="1">Uncharacterized protein</fullName>
    </submittedName>
</protein>
<dbReference type="EMBL" id="JAVRJZ010000014">
    <property type="protein sequence ID" value="KAK2713302.1"/>
    <property type="molecule type" value="Genomic_DNA"/>
</dbReference>
<accession>A0AA88I0W6</accession>
<dbReference type="AlphaFoldDB" id="A0AA88I0W6"/>
<reference evidence="1" key="1">
    <citation type="submission" date="2023-07" db="EMBL/GenBank/DDBJ databases">
        <title>Chromosome-level genome assembly of Artemia franciscana.</title>
        <authorList>
            <person name="Jo E."/>
        </authorList>
    </citation>
    <scope>NUCLEOTIDE SEQUENCE</scope>
    <source>
        <tissue evidence="1">Whole body</tissue>
    </source>
</reference>
<evidence type="ECO:0000313" key="1">
    <source>
        <dbReference type="EMBL" id="KAK2713302.1"/>
    </source>
</evidence>
<name>A0AA88I0W6_ARTSF</name>
<proteinExistence type="predicted"/>